<dbReference type="RefSeq" id="WP_354220136.1">
    <property type="nucleotide sequence ID" value="NZ_JBEPMX010000007.1"/>
</dbReference>
<sequence>MKRKTWIIIGLATLVVLIINVAASFFFYDLAIKREQKDFLDNNEDIAVSATAMEVFTEGDWRTWVDEQLFDSWEMESFDGLSLRADYLQPEEPSDQVVVFAHGYLGGKEDMGLYGEYYAEELGYHILMPDLRGHGSSEGEYFGFGWHDRRDLLGWVDQVIAKVGQDTDIVLHGLSMGAATVLMASGEEMPEQVQAIVADSAYTSVYDLFDYQMERMYHLPDIPILPTTSLVTEWRAGYSLQKASALNQVKQADVPILYFHGEEDTFVPTDMTKMLYEATASEAEMHLFANAGHGEAFPLNKETYLNYLNTFLNQYMSDD</sequence>
<dbReference type="Gene3D" id="3.40.50.1820">
    <property type="entry name" value="alpha/beta hydrolase"/>
    <property type="match status" value="1"/>
</dbReference>
<keyword evidence="1" id="KW-0472">Membrane</keyword>
<accession>A0ABV2KW34</accession>
<dbReference type="PANTHER" id="PTHR43358:SF4">
    <property type="entry name" value="ALPHA_BETA HYDROLASE FOLD-1 DOMAIN-CONTAINING PROTEIN"/>
    <property type="match status" value="1"/>
</dbReference>
<dbReference type="PANTHER" id="PTHR43358">
    <property type="entry name" value="ALPHA/BETA-HYDROLASE"/>
    <property type="match status" value="1"/>
</dbReference>
<dbReference type="Pfam" id="PF12697">
    <property type="entry name" value="Abhydrolase_6"/>
    <property type="match status" value="1"/>
</dbReference>
<dbReference type="Proteomes" id="UP001549167">
    <property type="component" value="Unassembled WGS sequence"/>
</dbReference>
<dbReference type="InterPro" id="IPR000073">
    <property type="entry name" value="AB_hydrolase_1"/>
</dbReference>
<proteinExistence type="predicted"/>
<keyword evidence="1" id="KW-0812">Transmembrane</keyword>
<evidence type="ECO:0000259" key="2">
    <source>
        <dbReference type="Pfam" id="PF12697"/>
    </source>
</evidence>
<keyword evidence="1" id="KW-1133">Transmembrane helix</keyword>
<feature type="domain" description="AB hydrolase-1" evidence="2">
    <location>
        <begin position="98"/>
        <end position="297"/>
    </location>
</feature>
<dbReference type="EMBL" id="JBEPMX010000007">
    <property type="protein sequence ID" value="MET3683574.1"/>
    <property type="molecule type" value="Genomic_DNA"/>
</dbReference>
<evidence type="ECO:0000256" key="1">
    <source>
        <dbReference type="SAM" id="Phobius"/>
    </source>
</evidence>
<name>A0ABV2KW34_9BACI</name>
<dbReference type="InterPro" id="IPR029058">
    <property type="entry name" value="AB_hydrolase_fold"/>
</dbReference>
<protein>
    <submittedName>
        <fullName evidence="3">Fermentation-respiration switch protein FrsA (DUF1100 family)</fullName>
    </submittedName>
</protein>
<reference evidence="3 4" key="1">
    <citation type="submission" date="2024-06" db="EMBL/GenBank/DDBJ databases">
        <title>Genomic Encyclopedia of Type Strains, Phase IV (KMG-IV): sequencing the most valuable type-strain genomes for metagenomic binning, comparative biology and taxonomic classification.</title>
        <authorList>
            <person name="Goeker M."/>
        </authorList>
    </citation>
    <scope>NUCLEOTIDE SEQUENCE [LARGE SCALE GENOMIC DNA]</scope>
    <source>
        <strain evidence="3 4">DSM 23520</strain>
    </source>
</reference>
<gene>
    <name evidence="3" type="ORF">ABID56_001669</name>
</gene>
<organism evidence="3 4">
    <name type="scientific">Alkalibacillus flavidus</name>
    <dbReference type="NCBI Taxonomy" id="546021"/>
    <lineage>
        <taxon>Bacteria</taxon>
        <taxon>Bacillati</taxon>
        <taxon>Bacillota</taxon>
        <taxon>Bacilli</taxon>
        <taxon>Bacillales</taxon>
        <taxon>Bacillaceae</taxon>
        <taxon>Alkalibacillus</taxon>
    </lineage>
</organism>
<dbReference type="SUPFAM" id="SSF53474">
    <property type="entry name" value="alpha/beta-Hydrolases"/>
    <property type="match status" value="1"/>
</dbReference>
<evidence type="ECO:0000313" key="3">
    <source>
        <dbReference type="EMBL" id="MET3683574.1"/>
    </source>
</evidence>
<evidence type="ECO:0000313" key="4">
    <source>
        <dbReference type="Proteomes" id="UP001549167"/>
    </source>
</evidence>
<comment type="caution">
    <text evidence="3">The sequence shown here is derived from an EMBL/GenBank/DDBJ whole genome shotgun (WGS) entry which is preliminary data.</text>
</comment>
<dbReference type="InterPro" id="IPR052920">
    <property type="entry name" value="DNA-binding_regulatory"/>
</dbReference>
<feature type="transmembrane region" description="Helical" evidence="1">
    <location>
        <begin position="6"/>
        <end position="28"/>
    </location>
</feature>
<keyword evidence="4" id="KW-1185">Reference proteome</keyword>